<evidence type="ECO:0000313" key="3">
    <source>
        <dbReference type="Proteomes" id="UP000815325"/>
    </source>
</evidence>
<sequence>MGNDCLSLLSGSDEGEHSSDACFDAKAAEAAPLDTLMRLANRQPPPLKTHSYHDSFLAGLYAAQVQVYLLRPRLVHQRRAISFLKPI</sequence>
<gene>
    <name evidence="2" type="ORF">DUNSADRAFT_5654</name>
</gene>
<organism evidence="2 3">
    <name type="scientific">Dunaliella salina</name>
    <name type="common">Green alga</name>
    <name type="synonym">Protococcus salinus</name>
    <dbReference type="NCBI Taxonomy" id="3046"/>
    <lineage>
        <taxon>Eukaryota</taxon>
        <taxon>Viridiplantae</taxon>
        <taxon>Chlorophyta</taxon>
        <taxon>core chlorophytes</taxon>
        <taxon>Chlorophyceae</taxon>
        <taxon>CS clade</taxon>
        <taxon>Chlamydomonadales</taxon>
        <taxon>Dunaliellaceae</taxon>
        <taxon>Dunaliella</taxon>
    </lineage>
</organism>
<evidence type="ECO:0000256" key="1">
    <source>
        <dbReference type="SAM" id="MobiDB-lite"/>
    </source>
</evidence>
<protein>
    <recommendedName>
        <fullName evidence="4">Encoded protein</fullName>
    </recommendedName>
</protein>
<dbReference type="Proteomes" id="UP000815325">
    <property type="component" value="Unassembled WGS sequence"/>
</dbReference>
<dbReference type="EMBL" id="MU069651">
    <property type="protein sequence ID" value="KAF5836620.1"/>
    <property type="molecule type" value="Genomic_DNA"/>
</dbReference>
<feature type="region of interest" description="Disordered" evidence="1">
    <location>
        <begin position="1"/>
        <end position="20"/>
    </location>
</feature>
<evidence type="ECO:0000313" key="2">
    <source>
        <dbReference type="EMBL" id="KAF5836620.1"/>
    </source>
</evidence>
<proteinExistence type="predicted"/>
<name>A0ABQ7GPU5_DUNSA</name>
<accession>A0ABQ7GPU5</accession>
<evidence type="ECO:0008006" key="4">
    <source>
        <dbReference type="Google" id="ProtNLM"/>
    </source>
</evidence>
<reference evidence="2" key="1">
    <citation type="submission" date="2017-08" db="EMBL/GenBank/DDBJ databases">
        <authorList>
            <person name="Polle J.E."/>
            <person name="Barry K."/>
            <person name="Cushman J."/>
            <person name="Schmutz J."/>
            <person name="Tran D."/>
            <person name="Hathwaick L.T."/>
            <person name="Yim W.C."/>
            <person name="Jenkins J."/>
            <person name="Mckie-Krisberg Z.M."/>
            <person name="Prochnik S."/>
            <person name="Lindquist E."/>
            <person name="Dockter R.B."/>
            <person name="Adam C."/>
            <person name="Molina H."/>
            <person name="Bunkerborg J."/>
            <person name="Jin E."/>
            <person name="Buchheim M."/>
            <person name="Magnuson J."/>
        </authorList>
    </citation>
    <scope>NUCLEOTIDE SEQUENCE</scope>
    <source>
        <strain evidence="2">CCAP 19/18</strain>
    </source>
</reference>
<keyword evidence="3" id="KW-1185">Reference proteome</keyword>
<comment type="caution">
    <text evidence="2">The sequence shown here is derived from an EMBL/GenBank/DDBJ whole genome shotgun (WGS) entry which is preliminary data.</text>
</comment>